<dbReference type="AlphaFoldDB" id="A0A3N4IFC7"/>
<dbReference type="EMBL" id="ML119668">
    <property type="protein sequence ID" value="RPA82891.1"/>
    <property type="molecule type" value="Genomic_DNA"/>
</dbReference>
<protein>
    <submittedName>
        <fullName evidence="2">Uncharacterized protein</fullName>
    </submittedName>
</protein>
<proteinExistence type="predicted"/>
<accession>A0A3N4IFC7</accession>
<evidence type="ECO:0000313" key="3">
    <source>
        <dbReference type="Proteomes" id="UP000275078"/>
    </source>
</evidence>
<sequence length="218" mass="24704">MPLFLQGTKDRKKKYQLVVRNTKLRSYSPTREKPESVRKDDSQGEGLSPRAQTYESSQRKPETLTQIGAFAQWDSFAGKYATVRSTYLAEISERATMLRLANGPKDHATEKTTIYREFETAAGIANSNKTNEKARGVQANEDAFHPSRECPSRSGMPLPETTNESIKGCYRWAQNWSTSTETNIQQLDVAYCPQVGSPFSSVRIPPRAARRFDQRETR</sequence>
<evidence type="ECO:0000313" key="2">
    <source>
        <dbReference type="EMBL" id="RPA82891.1"/>
    </source>
</evidence>
<evidence type="ECO:0000256" key="1">
    <source>
        <dbReference type="SAM" id="MobiDB-lite"/>
    </source>
</evidence>
<feature type="region of interest" description="Disordered" evidence="1">
    <location>
        <begin position="18"/>
        <end position="61"/>
    </location>
</feature>
<organism evidence="2 3">
    <name type="scientific">Ascobolus immersus RN42</name>
    <dbReference type="NCBI Taxonomy" id="1160509"/>
    <lineage>
        <taxon>Eukaryota</taxon>
        <taxon>Fungi</taxon>
        <taxon>Dikarya</taxon>
        <taxon>Ascomycota</taxon>
        <taxon>Pezizomycotina</taxon>
        <taxon>Pezizomycetes</taxon>
        <taxon>Pezizales</taxon>
        <taxon>Ascobolaceae</taxon>
        <taxon>Ascobolus</taxon>
    </lineage>
</organism>
<name>A0A3N4IFC7_ASCIM</name>
<gene>
    <name evidence="2" type="ORF">BJ508DRAFT_305191</name>
</gene>
<dbReference type="Proteomes" id="UP000275078">
    <property type="component" value="Unassembled WGS sequence"/>
</dbReference>
<keyword evidence="3" id="KW-1185">Reference proteome</keyword>
<feature type="compositionally biased region" description="Basic and acidic residues" evidence="1">
    <location>
        <begin position="30"/>
        <end position="42"/>
    </location>
</feature>
<reference evidence="2 3" key="1">
    <citation type="journal article" date="2018" name="Nat. Ecol. Evol.">
        <title>Pezizomycetes genomes reveal the molecular basis of ectomycorrhizal truffle lifestyle.</title>
        <authorList>
            <person name="Murat C."/>
            <person name="Payen T."/>
            <person name="Noel B."/>
            <person name="Kuo A."/>
            <person name="Morin E."/>
            <person name="Chen J."/>
            <person name="Kohler A."/>
            <person name="Krizsan K."/>
            <person name="Balestrini R."/>
            <person name="Da Silva C."/>
            <person name="Montanini B."/>
            <person name="Hainaut M."/>
            <person name="Levati E."/>
            <person name="Barry K.W."/>
            <person name="Belfiori B."/>
            <person name="Cichocki N."/>
            <person name="Clum A."/>
            <person name="Dockter R.B."/>
            <person name="Fauchery L."/>
            <person name="Guy J."/>
            <person name="Iotti M."/>
            <person name="Le Tacon F."/>
            <person name="Lindquist E.A."/>
            <person name="Lipzen A."/>
            <person name="Malagnac F."/>
            <person name="Mello A."/>
            <person name="Molinier V."/>
            <person name="Miyauchi S."/>
            <person name="Poulain J."/>
            <person name="Riccioni C."/>
            <person name="Rubini A."/>
            <person name="Sitrit Y."/>
            <person name="Splivallo R."/>
            <person name="Traeger S."/>
            <person name="Wang M."/>
            <person name="Zifcakova L."/>
            <person name="Wipf D."/>
            <person name="Zambonelli A."/>
            <person name="Paolocci F."/>
            <person name="Nowrousian M."/>
            <person name="Ottonello S."/>
            <person name="Baldrian P."/>
            <person name="Spatafora J.W."/>
            <person name="Henrissat B."/>
            <person name="Nagy L.G."/>
            <person name="Aury J.M."/>
            <person name="Wincker P."/>
            <person name="Grigoriev I.V."/>
            <person name="Bonfante P."/>
            <person name="Martin F.M."/>
        </authorList>
    </citation>
    <scope>NUCLEOTIDE SEQUENCE [LARGE SCALE GENOMIC DNA]</scope>
    <source>
        <strain evidence="2 3">RN42</strain>
    </source>
</reference>